<dbReference type="Gene3D" id="3.30.565.10">
    <property type="entry name" value="Histidine kinase-like ATPase, C-terminal domain"/>
    <property type="match status" value="1"/>
</dbReference>
<dbReference type="InterPro" id="IPR036097">
    <property type="entry name" value="HisK_dim/P_sf"/>
</dbReference>
<dbReference type="SMART" id="SM00387">
    <property type="entry name" value="HATPase_c"/>
    <property type="match status" value="1"/>
</dbReference>
<dbReference type="EMBL" id="QUQO01000001">
    <property type="protein sequence ID" value="RFB05665.1"/>
    <property type="molecule type" value="Genomic_DNA"/>
</dbReference>
<dbReference type="InterPro" id="IPR005467">
    <property type="entry name" value="His_kinase_dom"/>
</dbReference>
<dbReference type="InterPro" id="IPR000014">
    <property type="entry name" value="PAS"/>
</dbReference>
<dbReference type="RefSeq" id="WP_116392298.1">
    <property type="nucleotide sequence ID" value="NZ_QUQO01000001.1"/>
</dbReference>
<evidence type="ECO:0000256" key="2">
    <source>
        <dbReference type="ARBA" id="ARBA00012438"/>
    </source>
</evidence>
<accession>A0A371RJQ2</accession>
<dbReference type="InterPro" id="IPR000700">
    <property type="entry name" value="PAS-assoc_C"/>
</dbReference>
<dbReference type="InterPro" id="IPR004358">
    <property type="entry name" value="Sig_transdc_His_kin-like_C"/>
</dbReference>
<dbReference type="PROSITE" id="PS50112">
    <property type="entry name" value="PAS"/>
    <property type="match status" value="1"/>
</dbReference>
<name>A0A371RJQ2_9PROT</name>
<evidence type="ECO:0000256" key="1">
    <source>
        <dbReference type="ARBA" id="ARBA00000085"/>
    </source>
</evidence>
<feature type="domain" description="PAC" evidence="5">
    <location>
        <begin position="205"/>
        <end position="256"/>
    </location>
</feature>
<evidence type="ECO:0000259" key="3">
    <source>
        <dbReference type="PROSITE" id="PS50109"/>
    </source>
</evidence>
<evidence type="ECO:0000313" key="6">
    <source>
        <dbReference type="EMBL" id="RFB05665.1"/>
    </source>
</evidence>
<organism evidence="6 7">
    <name type="scientific">Parvularcula marina</name>
    <dbReference type="NCBI Taxonomy" id="2292771"/>
    <lineage>
        <taxon>Bacteria</taxon>
        <taxon>Pseudomonadati</taxon>
        <taxon>Pseudomonadota</taxon>
        <taxon>Alphaproteobacteria</taxon>
        <taxon>Parvularculales</taxon>
        <taxon>Parvularculaceae</taxon>
        <taxon>Parvularcula</taxon>
    </lineage>
</organism>
<dbReference type="Gene3D" id="1.10.287.130">
    <property type="match status" value="1"/>
</dbReference>
<dbReference type="PROSITE" id="PS50113">
    <property type="entry name" value="PAC"/>
    <property type="match status" value="1"/>
</dbReference>
<dbReference type="InParanoid" id="A0A371RJQ2"/>
<feature type="domain" description="PAS" evidence="4">
    <location>
        <begin position="131"/>
        <end position="210"/>
    </location>
</feature>
<reference evidence="6 7" key="1">
    <citation type="submission" date="2018-08" db="EMBL/GenBank/DDBJ databases">
        <title>Parvularcula sp. SM1705, isolated from surface water of the South Sea China.</title>
        <authorList>
            <person name="Sun L."/>
        </authorList>
    </citation>
    <scope>NUCLEOTIDE SEQUENCE [LARGE SCALE GENOMIC DNA]</scope>
    <source>
        <strain evidence="6 7">SM1705</strain>
    </source>
</reference>
<dbReference type="Pfam" id="PF02518">
    <property type="entry name" value="HATPase_c"/>
    <property type="match status" value="1"/>
</dbReference>
<gene>
    <name evidence="6" type="ORF">DX908_10550</name>
</gene>
<protein>
    <recommendedName>
        <fullName evidence="2">histidine kinase</fullName>
        <ecNumber evidence="2">2.7.13.3</ecNumber>
    </recommendedName>
</protein>
<dbReference type="EC" id="2.7.13.3" evidence="2"/>
<dbReference type="OrthoDB" id="9796100at2"/>
<dbReference type="InterPro" id="IPR036890">
    <property type="entry name" value="HATPase_C_sf"/>
</dbReference>
<dbReference type="Pfam" id="PF08448">
    <property type="entry name" value="PAS_4"/>
    <property type="match status" value="1"/>
</dbReference>
<keyword evidence="7" id="KW-1185">Reference proteome</keyword>
<dbReference type="AlphaFoldDB" id="A0A371RJQ2"/>
<dbReference type="Proteomes" id="UP000264589">
    <property type="component" value="Unassembled WGS sequence"/>
</dbReference>
<comment type="caution">
    <text evidence="6">The sequence shown here is derived from an EMBL/GenBank/DDBJ whole genome shotgun (WGS) entry which is preliminary data.</text>
</comment>
<dbReference type="PRINTS" id="PR00344">
    <property type="entry name" value="BCTRLSENSOR"/>
</dbReference>
<dbReference type="InterPro" id="IPR013656">
    <property type="entry name" value="PAS_4"/>
</dbReference>
<dbReference type="PROSITE" id="PS50109">
    <property type="entry name" value="HIS_KIN"/>
    <property type="match status" value="1"/>
</dbReference>
<dbReference type="InterPro" id="IPR003594">
    <property type="entry name" value="HATPase_dom"/>
</dbReference>
<evidence type="ECO:0000313" key="7">
    <source>
        <dbReference type="Proteomes" id="UP000264589"/>
    </source>
</evidence>
<proteinExistence type="predicted"/>
<evidence type="ECO:0000259" key="4">
    <source>
        <dbReference type="PROSITE" id="PS50112"/>
    </source>
</evidence>
<sequence length="498" mass="54612">MTSHPAPPAEKVLEVMEQAGIGHALTDPQGVILYQSEAFSRLGGLSSTPIAGIPWFRLDNASEERKDMRALVWQQFISRKVPWHGIVHWHITEEKIHFYEGTGTHLDDGSIVVVLNDRTSKVLADKKVEDTISFYSQVLRDLPIALAVTDLEGRVTYMNDFLPERLDLTANSFVGKTLSDSFGNGLTELAEREAQNFMRYKDYNEGVTLELQQKDGVGTWLAFARPLFDAKGERVATLNLAIDRSESHRLREEHARLTEAMYEAQKISALNDFAGNLAHELSNILHPVAFYARKLTGDATREQCTEYSQKINKGVMTAGQILRRTLSLAGRSTDSPEPCDLRAILEETLSSARDLAPNGLEYEAHLPTTPMLAAVSRSGFSQILLNLLNNAAEAMNYAGTVTISLDHVSENLPGAFADKGMTEAICLRIEDEGPGIDPAIIDRLFEAFVTTKTPGRGVGLGLSVVKGLATSWGGLVTATSLPEKGAAFSVWIPSPSME</sequence>
<dbReference type="InterPro" id="IPR035965">
    <property type="entry name" value="PAS-like_dom_sf"/>
</dbReference>
<feature type="domain" description="Histidine kinase" evidence="3">
    <location>
        <begin position="276"/>
        <end position="496"/>
    </location>
</feature>
<dbReference type="PANTHER" id="PTHR43065">
    <property type="entry name" value="SENSOR HISTIDINE KINASE"/>
    <property type="match status" value="1"/>
</dbReference>
<dbReference type="Gene3D" id="3.30.450.20">
    <property type="entry name" value="PAS domain"/>
    <property type="match status" value="2"/>
</dbReference>
<evidence type="ECO:0000259" key="5">
    <source>
        <dbReference type="PROSITE" id="PS50113"/>
    </source>
</evidence>
<dbReference type="SUPFAM" id="SSF55874">
    <property type="entry name" value="ATPase domain of HSP90 chaperone/DNA topoisomerase II/histidine kinase"/>
    <property type="match status" value="1"/>
</dbReference>
<dbReference type="PANTHER" id="PTHR43065:SF42">
    <property type="entry name" value="TWO-COMPONENT SENSOR PPRA"/>
    <property type="match status" value="1"/>
</dbReference>
<dbReference type="GO" id="GO:0000155">
    <property type="term" value="F:phosphorelay sensor kinase activity"/>
    <property type="evidence" value="ECO:0007669"/>
    <property type="project" value="InterPro"/>
</dbReference>
<dbReference type="SUPFAM" id="SSF47384">
    <property type="entry name" value="Homodimeric domain of signal transducing histidine kinase"/>
    <property type="match status" value="1"/>
</dbReference>
<dbReference type="SUPFAM" id="SSF55785">
    <property type="entry name" value="PYP-like sensor domain (PAS domain)"/>
    <property type="match status" value="2"/>
</dbReference>
<comment type="catalytic activity">
    <reaction evidence="1">
        <text>ATP + protein L-histidine = ADP + protein N-phospho-L-histidine.</text>
        <dbReference type="EC" id="2.7.13.3"/>
    </reaction>
</comment>